<dbReference type="Pfam" id="PF04851">
    <property type="entry name" value="ResIII"/>
    <property type="match status" value="1"/>
</dbReference>
<dbReference type="InterPro" id="IPR001650">
    <property type="entry name" value="Helicase_C-like"/>
</dbReference>
<dbReference type="Gene3D" id="3.40.50.300">
    <property type="entry name" value="P-loop containing nucleotide triphosphate hydrolases"/>
    <property type="match status" value="2"/>
</dbReference>
<keyword evidence="2" id="KW-0378">Hydrolase</keyword>
<feature type="domain" description="Helicase C-terminal" evidence="1">
    <location>
        <begin position="288"/>
        <end position="436"/>
    </location>
</feature>
<dbReference type="GO" id="GO:0016887">
    <property type="term" value="F:ATP hydrolysis activity"/>
    <property type="evidence" value="ECO:0007669"/>
    <property type="project" value="TreeGrafter"/>
</dbReference>
<dbReference type="SUPFAM" id="SSF52540">
    <property type="entry name" value="P-loop containing nucleoside triphosphate hydrolases"/>
    <property type="match status" value="1"/>
</dbReference>
<dbReference type="InterPro" id="IPR052511">
    <property type="entry name" value="ATP-dep_Helicase"/>
</dbReference>
<dbReference type="KEGG" id="vg:28802271"/>
<dbReference type="InterPro" id="IPR006935">
    <property type="entry name" value="Helicase/UvrB_N"/>
</dbReference>
<dbReference type="EMBL" id="KP881332">
    <property type="protein sequence ID" value="AKA61309.1"/>
    <property type="molecule type" value="Genomic_DNA"/>
</dbReference>
<dbReference type="PANTHER" id="PTHR47962:SF5">
    <property type="entry name" value="ATP-DEPENDENT HELICASE LHR-RELATED"/>
    <property type="match status" value="1"/>
</dbReference>
<protein>
    <submittedName>
        <fullName evidence="2">DNA helicase</fullName>
    </submittedName>
</protein>
<keyword evidence="2" id="KW-0067">ATP-binding</keyword>
<reference evidence="2 3" key="1">
    <citation type="journal article" date="2016" name="Virus Genes">
        <title>Genomic analysis of Staphylococcus phage Stau2 isolated from medical specimen.</title>
        <authorList>
            <person name="Hsieh S.E."/>
            <person name="Tseng Y.H."/>
            <person name="Lo H.H."/>
            <person name="Chen S.T."/>
            <person name="Wu C.N."/>
        </authorList>
    </citation>
    <scope>NUCLEOTIDE SEQUENCE [LARGE SCALE GENOMIC DNA]</scope>
</reference>
<evidence type="ECO:0000259" key="1">
    <source>
        <dbReference type="PROSITE" id="PS51194"/>
    </source>
</evidence>
<evidence type="ECO:0000313" key="2">
    <source>
        <dbReference type="EMBL" id="AKA61309.1"/>
    </source>
</evidence>
<dbReference type="PROSITE" id="PS51194">
    <property type="entry name" value="HELICASE_CTER"/>
    <property type="match status" value="1"/>
</dbReference>
<dbReference type="GO" id="GO:0003677">
    <property type="term" value="F:DNA binding"/>
    <property type="evidence" value="ECO:0007669"/>
    <property type="project" value="InterPro"/>
</dbReference>
<dbReference type="SMART" id="SM00490">
    <property type="entry name" value="HELICc"/>
    <property type="match status" value="1"/>
</dbReference>
<keyword evidence="3" id="KW-1185">Reference proteome</keyword>
<proteinExistence type="predicted"/>
<evidence type="ECO:0000313" key="3">
    <source>
        <dbReference type="Proteomes" id="UP000207597"/>
    </source>
</evidence>
<dbReference type="GeneID" id="28802271"/>
<dbReference type="GO" id="GO:0005524">
    <property type="term" value="F:ATP binding"/>
    <property type="evidence" value="ECO:0007669"/>
    <property type="project" value="InterPro"/>
</dbReference>
<organism evidence="2 3">
    <name type="scientific">Staphylococcus phage Stau2</name>
    <dbReference type="NCBI Taxonomy" id="1200862"/>
    <lineage>
        <taxon>Viruses</taxon>
        <taxon>Duplodnaviria</taxon>
        <taxon>Heunggongvirae</taxon>
        <taxon>Uroviricota</taxon>
        <taxon>Caudoviricetes</taxon>
        <taxon>Herelleviridae</taxon>
        <taxon>Twortvirinae</taxon>
        <taxon>Silviavirus</taxon>
        <taxon>Silviavirus stau2</taxon>
    </lineage>
</organism>
<accession>A0A0U1ZZA8</accession>
<gene>
    <name evidence="2" type="ORF">Stau2_58</name>
</gene>
<name>A0A0U1ZZA8_9CAUD</name>
<dbReference type="Proteomes" id="UP000207597">
    <property type="component" value="Segment"/>
</dbReference>
<keyword evidence="2" id="KW-0547">Nucleotide-binding</keyword>
<keyword evidence="2" id="KW-0347">Helicase</keyword>
<dbReference type="PANTHER" id="PTHR47962">
    <property type="entry name" value="ATP-DEPENDENT HELICASE LHR-RELATED-RELATED"/>
    <property type="match status" value="1"/>
</dbReference>
<sequence length="437" mass="50036">MKTEVASGIIDQLLPQLEKGERVAFFTSSTEIFNQSADRLSERLNIPVGKVGSGKFDVKQVTVVMIPTVNSNLKDPTEGVKVSAKVNLSKKIAKEILPKFEGGKNQKRLLKLLLESTTPKTKVEQNVLDILQDIYHNSKTDAEVLMALNNHNVIFQKEVRKKNQKSYDKYHKMREFLDSIAVMIVDEAHHSKSDSWYTSLMSCENALYRIALTGSIDMKDELLWMRMQALFGDIIVRTSNEFLIENGYSARPTINIIPIANPDDIDNIKDYRDAYNKGIVHNEFRNTLIAKLTAKWFNQDKATLIIINFVEHGEILSTMLNEMGVENFFLHGEIESDMRKQKLDEMRNGKLKVMIATSLIDEGVDISGIRSLILGAGGKSLRQTLQRVGRALRKKKEDNTTQIFDFNDMTHKFLYKHSNERRKIYEEEKFEIKELGK</sequence>
<dbReference type="RefSeq" id="YP_009275815.1">
    <property type="nucleotide sequence ID" value="NC_030933.1"/>
</dbReference>
<dbReference type="GO" id="GO:0004386">
    <property type="term" value="F:helicase activity"/>
    <property type="evidence" value="ECO:0007669"/>
    <property type="project" value="UniProtKB-KW"/>
</dbReference>
<dbReference type="Pfam" id="PF00271">
    <property type="entry name" value="Helicase_C"/>
    <property type="match status" value="1"/>
</dbReference>
<dbReference type="InterPro" id="IPR027417">
    <property type="entry name" value="P-loop_NTPase"/>
</dbReference>